<proteinExistence type="inferred from homology"/>
<dbReference type="PANTHER" id="PTHR42743:SF2">
    <property type="entry name" value="AMINODEOXYCHORISMATE LYASE"/>
    <property type="match status" value="1"/>
</dbReference>
<keyword evidence="6 13" id="KW-0456">Lyase</keyword>
<evidence type="ECO:0000256" key="1">
    <source>
        <dbReference type="ARBA" id="ARBA00001933"/>
    </source>
</evidence>
<evidence type="ECO:0000256" key="10">
    <source>
        <dbReference type="NCBIfam" id="TIGR03461"/>
    </source>
</evidence>
<evidence type="ECO:0000256" key="8">
    <source>
        <dbReference type="ARBA" id="ARBA00035676"/>
    </source>
</evidence>
<comment type="caution">
    <text evidence="13">The sequence shown here is derived from an EMBL/GenBank/DDBJ whole genome shotgun (WGS) entry which is preliminary data.</text>
</comment>
<dbReference type="Proteomes" id="UP000627715">
    <property type="component" value="Unassembled WGS sequence"/>
</dbReference>
<dbReference type="GO" id="GO:0008153">
    <property type="term" value="P:4-aminobenzoate biosynthetic process"/>
    <property type="evidence" value="ECO:0007669"/>
    <property type="project" value="UniProtKB-UniRule"/>
</dbReference>
<organism evidence="13 14">
    <name type="scientific">Pseudohongiella nitratireducens</name>
    <dbReference type="NCBI Taxonomy" id="1768907"/>
    <lineage>
        <taxon>Bacteria</taxon>
        <taxon>Pseudomonadati</taxon>
        <taxon>Pseudomonadota</taxon>
        <taxon>Gammaproteobacteria</taxon>
        <taxon>Pseudomonadales</taxon>
        <taxon>Pseudohongiellaceae</taxon>
        <taxon>Pseudohongiella</taxon>
    </lineage>
</organism>
<dbReference type="InterPro" id="IPR043131">
    <property type="entry name" value="BCAT-like_N"/>
</dbReference>
<dbReference type="EMBL" id="BMIY01000013">
    <property type="protein sequence ID" value="GFZ82428.1"/>
    <property type="molecule type" value="Genomic_DNA"/>
</dbReference>
<dbReference type="GO" id="GO:0008696">
    <property type="term" value="F:4-amino-4-deoxychorismate lyase activity"/>
    <property type="evidence" value="ECO:0007669"/>
    <property type="project" value="UniProtKB-UniRule"/>
</dbReference>
<dbReference type="InterPro" id="IPR001544">
    <property type="entry name" value="Aminotrans_IV"/>
</dbReference>
<keyword evidence="14" id="KW-1185">Reference proteome</keyword>
<comment type="subunit">
    <text evidence="3">Homodimer.</text>
</comment>
<evidence type="ECO:0000313" key="14">
    <source>
        <dbReference type="Proteomes" id="UP000627715"/>
    </source>
</evidence>
<dbReference type="EC" id="4.1.3.38" evidence="8 10"/>
<comment type="catalytic activity">
    <reaction evidence="9">
        <text>4-amino-4-deoxychorismate = 4-aminobenzoate + pyruvate + H(+)</text>
        <dbReference type="Rhea" id="RHEA:16201"/>
        <dbReference type="ChEBI" id="CHEBI:15361"/>
        <dbReference type="ChEBI" id="CHEBI:15378"/>
        <dbReference type="ChEBI" id="CHEBI:17836"/>
        <dbReference type="ChEBI" id="CHEBI:58406"/>
        <dbReference type="EC" id="4.1.3.38"/>
    </reaction>
</comment>
<dbReference type="InterPro" id="IPR043132">
    <property type="entry name" value="BCAT-like_C"/>
</dbReference>
<dbReference type="Pfam" id="PF01063">
    <property type="entry name" value="Aminotran_4"/>
    <property type="match status" value="1"/>
</dbReference>
<evidence type="ECO:0000256" key="9">
    <source>
        <dbReference type="ARBA" id="ARBA00049529"/>
    </source>
</evidence>
<dbReference type="Gene3D" id="3.30.470.10">
    <property type="match status" value="1"/>
</dbReference>
<dbReference type="GO" id="GO:0030170">
    <property type="term" value="F:pyridoxal phosphate binding"/>
    <property type="evidence" value="ECO:0007669"/>
    <property type="project" value="InterPro"/>
</dbReference>
<evidence type="ECO:0000256" key="6">
    <source>
        <dbReference type="ARBA" id="ARBA00023239"/>
    </source>
</evidence>
<dbReference type="GO" id="GO:0005829">
    <property type="term" value="C:cytosol"/>
    <property type="evidence" value="ECO:0007669"/>
    <property type="project" value="TreeGrafter"/>
</dbReference>
<name>A0A916VJT3_9GAMM</name>
<dbReference type="OrthoDB" id="9805628at2"/>
<dbReference type="InterPro" id="IPR017824">
    <property type="entry name" value="Aminodeoxychorismate_lyase_IV"/>
</dbReference>
<dbReference type="InterPro" id="IPR036038">
    <property type="entry name" value="Aminotransferase-like"/>
</dbReference>
<keyword evidence="4 12" id="KW-0663">Pyridoxal phosphate</keyword>
<reference evidence="13" key="1">
    <citation type="journal article" date="2014" name="Int. J. Syst. Evol. Microbiol.">
        <title>Complete genome sequence of Corynebacterium casei LMG S-19264T (=DSM 44701T), isolated from a smear-ripened cheese.</title>
        <authorList>
            <consortium name="US DOE Joint Genome Institute (JGI-PGF)"/>
            <person name="Walter F."/>
            <person name="Albersmeier A."/>
            <person name="Kalinowski J."/>
            <person name="Ruckert C."/>
        </authorList>
    </citation>
    <scope>NUCLEOTIDE SEQUENCE</scope>
    <source>
        <strain evidence="13">CGMCC 1.15425</strain>
    </source>
</reference>
<evidence type="ECO:0000313" key="13">
    <source>
        <dbReference type="EMBL" id="GFZ82428.1"/>
    </source>
</evidence>
<comment type="similarity">
    <text evidence="2 11">Belongs to the class-IV pyridoxal-phosphate-dependent aminotransferase family.</text>
</comment>
<dbReference type="InterPro" id="IPR050571">
    <property type="entry name" value="Class-IV_PLP-Dep_Aminotrnsfr"/>
</dbReference>
<dbReference type="AlphaFoldDB" id="A0A916VJT3"/>
<evidence type="ECO:0000256" key="2">
    <source>
        <dbReference type="ARBA" id="ARBA00009320"/>
    </source>
</evidence>
<comment type="cofactor">
    <cofactor evidence="1 12">
        <name>pyridoxal 5'-phosphate</name>
        <dbReference type="ChEBI" id="CHEBI:597326"/>
    </cofactor>
</comment>
<evidence type="ECO:0000256" key="7">
    <source>
        <dbReference type="ARBA" id="ARBA00035633"/>
    </source>
</evidence>
<dbReference type="RefSeq" id="WP_068810546.1">
    <property type="nucleotide sequence ID" value="NZ_BMIY01000013.1"/>
</dbReference>
<dbReference type="PROSITE" id="PS00770">
    <property type="entry name" value="AA_TRANSFER_CLASS_4"/>
    <property type="match status" value="1"/>
</dbReference>
<keyword evidence="5" id="KW-0289">Folate biosynthesis</keyword>
<evidence type="ECO:0000256" key="4">
    <source>
        <dbReference type="ARBA" id="ARBA00022898"/>
    </source>
</evidence>
<dbReference type="InterPro" id="IPR018300">
    <property type="entry name" value="Aminotrans_IV_CS"/>
</dbReference>
<evidence type="ECO:0000256" key="3">
    <source>
        <dbReference type="ARBA" id="ARBA00011738"/>
    </source>
</evidence>
<sequence length="323" mass="34819">MTRRGWQSLTFIDGEQSDSLPVTDRATQYGDGLFETMRWNGSELLLLDAHLQRLERGCQRLKLPLSLSHLCKQVDLFTTELKKQGCPAAVVKLIVSRGSGGRGYLPPEPAIPRLILQSHPLPDALERLSLDGIAALQSTIPITENPLLAGIKHLNRLDSVLASQELSALRHSHPQYADLSEALLCDAGGAFVEGSRSNIFAVVDGILMTPELSRSGVAGIMRDALLAKCQQTGIAFSIGTLPLDKIIAASELFICNSVIGIQPVHTLYLQRTGVAEACEAHDIVAEAAPGSVTTQLTRQLTFTERSVTARCQALIGEFCGNSS</sequence>
<dbReference type="NCBIfam" id="TIGR03461">
    <property type="entry name" value="pabC_Proteo"/>
    <property type="match status" value="1"/>
</dbReference>
<evidence type="ECO:0000256" key="11">
    <source>
        <dbReference type="RuleBase" id="RU004106"/>
    </source>
</evidence>
<gene>
    <name evidence="13" type="primary">pabC</name>
    <name evidence="13" type="ORF">GCM10011403_27370</name>
</gene>
<comment type="pathway">
    <text evidence="7">Cofactor biosynthesis; tetrahydrofolate biosynthesis; 4-aminobenzoate from chorismate: step 2/2.</text>
</comment>
<evidence type="ECO:0000256" key="5">
    <source>
        <dbReference type="ARBA" id="ARBA00022909"/>
    </source>
</evidence>
<protein>
    <recommendedName>
        <fullName evidence="8 10">Aminodeoxychorismate lyase</fullName>
        <ecNumber evidence="8 10">4.1.3.38</ecNumber>
    </recommendedName>
</protein>
<dbReference type="Gene3D" id="3.20.10.10">
    <property type="entry name" value="D-amino Acid Aminotransferase, subunit A, domain 2"/>
    <property type="match status" value="1"/>
</dbReference>
<reference evidence="13" key="2">
    <citation type="submission" date="2020-09" db="EMBL/GenBank/DDBJ databases">
        <authorList>
            <person name="Sun Q."/>
            <person name="Zhou Y."/>
        </authorList>
    </citation>
    <scope>NUCLEOTIDE SEQUENCE</scope>
    <source>
        <strain evidence="13">CGMCC 1.15425</strain>
    </source>
</reference>
<accession>A0A916VJT3</accession>
<dbReference type="GO" id="GO:0046656">
    <property type="term" value="P:folic acid biosynthetic process"/>
    <property type="evidence" value="ECO:0007669"/>
    <property type="project" value="UniProtKB-KW"/>
</dbReference>
<dbReference type="PANTHER" id="PTHR42743">
    <property type="entry name" value="AMINO-ACID AMINOTRANSFERASE"/>
    <property type="match status" value="1"/>
</dbReference>
<dbReference type="SUPFAM" id="SSF56752">
    <property type="entry name" value="D-aminoacid aminotransferase-like PLP-dependent enzymes"/>
    <property type="match status" value="1"/>
</dbReference>
<evidence type="ECO:0000256" key="12">
    <source>
        <dbReference type="RuleBase" id="RU004516"/>
    </source>
</evidence>